<feature type="compositionally biased region" description="Basic residues" evidence="1">
    <location>
        <begin position="80"/>
        <end position="98"/>
    </location>
</feature>
<evidence type="ECO:0000313" key="3">
    <source>
        <dbReference type="Proteomes" id="UP001279734"/>
    </source>
</evidence>
<evidence type="ECO:0000313" key="2">
    <source>
        <dbReference type="EMBL" id="GMH19815.1"/>
    </source>
</evidence>
<name>A0AAD3XXF0_NEPGR</name>
<protein>
    <submittedName>
        <fullName evidence="2">Uncharacterized protein</fullName>
    </submittedName>
</protein>
<dbReference type="EMBL" id="BSYO01000021">
    <property type="protein sequence ID" value="GMH19815.1"/>
    <property type="molecule type" value="Genomic_DNA"/>
</dbReference>
<evidence type="ECO:0000256" key="1">
    <source>
        <dbReference type="SAM" id="MobiDB-lite"/>
    </source>
</evidence>
<dbReference type="Proteomes" id="UP001279734">
    <property type="component" value="Unassembled WGS sequence"/>
</dbReference>
<comment type="caution">
    <text evidence="2">The sequence shown here is derived from an EMBL/GenBank/DDBJ whole genome shotgun (WGS) entry which is preliminary data.</text>
</comment>
<sequence>MAIPLNSRILGGHIRELHEIQNPRRGTELPLTTVPALRFGDQVLAADLLKSHTGQRAWLHYQMGKRSMQATKIRILIPRKSSHHHAKAAPHLTIHPRPKSPFTPARFSA</sequence>
<proteinExistence type="predicted"/>
<accession>A0AAD3XXF0</accession>
<feature type="region of interest" description="Disordered" evidence="1">
    <location>
        <begin position="80"/>
        <end position="109"/>
    </location>
</feature>
<organism evidence="2 3">
    <name type="scientific">Nepenthes gracilis</name>
    <name type="common">Slender pitcher plant</name>
    <dbReference type="NCBI Taxonomy" id="150966"/>
    <lineage>
        <taxon>Eukaryota</taxon>
        <taxon>Viridiplantae</taxon>
        <taxon>Streptophyta</taxon>
        <taxon>Embryophyta</taxon>
        <taxon>Tracheophyta</taxon>
        <taxon>Spermatophyta</taxon>
        <taxon>Magnoliopsida</taxon>
        <taxon>eudicotyledons</taxon>
        <taxon>Gunneridae</taxon>
        <taxon>Pentapetalae</taxon>
        <taxon>Caryophyllales</taxon>
        <taxon>Nepenthaceae</taxon>
        <taxon>Nepenthes</taxon>
    </lineage>
</organism>
<reference evidence="2" key="1">
    <citation type="submission" date="2023-05" db="EMBL/GenBank/DDBJ databases">
        <title>Nepenthes gracilis genome sequencing.</title>
        <authorList>
            <person name="Fukushima K."/>
        </authorList>
    </citation>
    <scope>NUCLEOTIDE SEQUENCE</scope>
    <source>
        <strain evidence="2">SING2019-196</strain>
    </source>
</reference>
<dbReference type="AlphaFoldDB" id="A0AAD3XXF0"/>
<gene>
    <name evidence="2" type="ORF">Nepgr_021656</name>
</gene>
<keyword evidence="3" id="KW-1185">Reference proteome</keyword>